<evidence type="ECO:0000256" key="1">
    <source>
        <dbReference type="SAM" id="MobiDB-lite"/>
    </source>
</evidence>
<dbReference type="Proteomes" id="UP001319874">
    <property type="component" value="Chromosome 3"/>
</dbReference>
<evidence type="ECO:0000313" key="2">
    <source>
        <dbReference type="EMBL" id="BCZ83971.1"/>
    </source>
</evidence>
<feature type="region of interest" description="Disordered" evidence="1">
    <location>
        <begin position="1"/>
        <end position="23"/>
    </location>
</feature>
<name>A0ABM7TY03_9BURK</name>
<accession>A0ABM7TY03</accession>
<evidence type="ECO:0000313" key="3">
    <source>
        <dbReference type="Proteomes" id="UP001319874"/>
    </source>
</evidence>
<sequence>MEKPARKSAMLIRRKSAEPGRTPDAPVVLKRVLDVSMRSGVATDGSEFMDKIGGRL</sequence>
<gene>
    <name evidence="2" type="ORF">PTKU64_76460</name>
</gene>
<organism evidence="2 3">
    <name type="scientific">Paraburkholderia terrae</name>
    <dbReference type="NCBI Taxonomy" id="311230"/>
    <lineage>
        <taxon>Bacteria</taxon>
        <taxon>Pseudomonadati</taxon>
        <taxon>Pseudomonadota</taxon>
        <taxon>Betaproteobacteria</taxon>
        <taxon>Burkholderiales</taxon>
        <taxon>Burkholderiaceae</taxon>
        <taxon>Paraburkholderia</taxon>
    </lineage>
</organism>
<keyword evidence="3" id="KW-1185">Reference proteome</keyword>
<dbReference type="EMBL" id="AP024957">
    <property type="protein sequence ID" value="BCZ83971.1"/>
    <property type="molecule type" value="Genomic_DNA"/>
</dbReference>
<protein>
    <submittedName>
        <fullName evidence="2">Uncharacterized protein</fullName>
    </submittedName>
</protein>
<reference evidence="2 3" key="1">
    <citation type="journal article" date="2022" name="Front. Microbiol.">
        <title>Identification and characterization of a novel class of self-sufficient cytochrome P450 hydroxylase involved in cyclohexanecarboxylate degradation in Paraburkholderia terrae strain KU-64.</title>
        <authorList>
            <person name="Yamamoto T."/>
            <person name="Hasegawa Y."/>
            <person name="Iwaki H."/>
        </authorList>
    </citation>
    <scope>NUCLEOTIDE SEQUENCE [LARGE SCALE GENOMIC DNA]</scope>
    <source>
        <strain evidence="2 3">KU-64</strain>
    </source>
</reference>
<proteinExistence type="predicted"/>